<dbReference type="InterPro" id="IPR000835">
    <property type="entry name" value="HTH_MarR-typ"/>
</dbReference>
<dbReference type="SUPFAM" id="SSF46785">
    <property type="entry name" value="Winged helix' DNA-binding domain"/>
    <property type="match status" value="1"/>
</dbReference>
<gene>
    <name evidence="2" type="ORF">GCM10022222_54800</name>
</gene>
<organism evidence="2 3">
    <name type="scientific">Amycolatopsis ultiminotia</name>
    <dbReference type="NCBI Taxonomy" id="543629"/>
    <lineage>
        <taxon>Bacteria</taxon>
        <taxon>Bacillati</taxon>
        <taxon>Actinomycetota</taxon>
        <taxon>Actinomycetes</taxon>
        <taxon>Pseudonocardiales</taxon>
        <taxon>Pseudonocardiaceae</taxon>
        <taxon>Amycolatopsis</taxon>
    </lineage>
</organism>
<dbReference type="SMART" id="SM00347">
    <property type="entry name" value="HTH_MARR"/>
    <property type="match status" value="1"/>
</dbReference>
<feature type="domain" description="HTH marR-type" evidence="1">
    <location>
        <begin position="27"/>
        <end position="162"/>
    </location>
</feature>
<name>A0ABP6XEQ6_9PSEU</name>
<keyword evidence="3" id="KW-1185">Reference proteome</keyword>
<dbReference type="PANTHER" id="PTHR33164:SF104">
    <property type="entry name" value="TRANSCRIPTIONAL REGULATORY PROTEIN"/>
    <property type="match status" value="1"/>
</dbReference>
<dbReference type="InterPro" id="IPR039422">
    <property type="entry name" value="MarR/SlyA-like"/>
</dbReference>
<dbReference type="RefSeq" id="WP_344864784.1">
    <property type="nucleotide sequence ID" value="NZ_BAAAZN010000012.1"/>
</dbReference>
<dbReference type="InterPro" id="IPR036388">
    <property type="entry name" value="WH-like_DNA-bd_sf"/>
</dbReference>
<dbReference type="Proteomes" id="UP001500689">
    <property type="component" value="Unassembled WGS sequence"/>
</dbReference>
<evidence type="ECO:0000313" key="3">
    <source>
        <dbReference type="Proteomes" id="UP001500689"/>
    </source>
</evidence>
<proteinExistence type="predicted"/>
<dbReference type="Gene3D" id="1.10.10.10">
    <property type="entry name" value="Winged helix-like DNA-binding domain superfamily/Winged helix DNA-binding domain"/>
    <property type="match status" value="1"/>
</dbReference>
<dbReference type="InterPro" id="IPR036390">
    <property type="entry name" value="WH_DNA-bd_sf"/>
</dbReference>
<dbReference type="PANTHER" id="PTHR33164">
    <property type="entry name" value="TRANSCRIPTIONAL REGULATOR, MARR FAMILY"/>
    <property type="match status" value="1"/>
</dbReference>
<evidence type="ECO:0000313" key="2">
    <source>
        <dbReference type="EMBL" id="GAA3564028.1"/>
    </source>
</evidence>
<accession>A0ABP6XEQ6</accession>
<comment type="caution">
    <text evidence="2">The sequence shown here is derived from an EMBL/GenBank/DDBJ whole genome shotgun (WGS) entry which is preliminary data.</text>
</comment>
<dbReference type="EMBL" id="BAAAZN010000012">
    <property type="protein sequence ID" value="GAA3564028.1"/>
    <property type="molecule type" value="Genomic_DNA"/>
</dbReference>
<dbReference type="Pfam" id="PF12802">
    <property type="entry name" value="MarR_2"/>
    <property type="match status" value="1"/>
</dbReference>
<protein>
    <submittedName>
        <fullName evidence="2">MarR family transcriptional regulator</fullName>
    </submittedName>
</protein>
<reference evidence="3" key="1">
    <citation type="journal article" date="2019" name="Int. J. Syst. Evol. Microbiol.">
        <title>The Global Catalogue of Microorganisms (GCM) 10K type strain sequencing project: providing services to taxonomists for standard genome sequencing and annotation.</title>
        <authorList>
            <consortium name="The Broad Institute Genomics Platform"/>
            <consortium name="The Broad Institute Genome Sequencing Center for Infectious Disease"/>
            <person name="Wu L."/>
            <person name="Ma J."/>
        </authorList>
    </citation>
    <scope>NUCLEOTIDE SEQUENCE [LARGE SCALE GENOMIC DNA]</scope>
    <source>
        <strain evidence="3">JCM 16898</strain>
    </source>
</reference>
<sequence length="167" mass="18257">MHPEPFPEPSVVQARLAARNPGLDTSAMPVVALLKRAIGQLDRALEPVYEGAELTAPELDLLIPMRDLGRPVIARRLAEHRHMSRAGISKALAKLEKRGFVERAPSPADRRASLVWVTDAGKAALDALFPKQVAVESTLLAGLGEDRERVLEALSILDEVFERATRT</sequence>
<dbReference type="PROSITE" id="PS50995">
    <property type="entry name" value="HTH_MARR_2"/>
    <property type="match status" value="1"/>
</dbReference>
<evidence type="ECO:0000259" key="1">
    <source>
        <dbReference type="PROSITE" id="PS50995"/>
    </source>
</evidence>